<evidence type="ECO:0000313" key="9">
    <source>
        <dbReference type="Proteomes" id="UP001163336"/>
    </source>
</evidence>
<evidence type="ECO:0000256" key="7">
    <source>
        <dbReference type="HAMAP-Rule" id="MF_00108"/>
    </source>
</evidence>
<dbReference type="GO" id="GO:0016779">
    <property type="term" value="F:nucleotidyltransferase activity"/>
    <property type="evidence" value="ECO:0007669"/>
    <property type="project" value="UniProtKB-KW"/>
</dbReference>
<dbReference type="SUPFAM" id="SSF53448">
    <property type="entry name" value="Nucleotide-diphospho-sugar transferases"/>
    <property type="match status" value="1"/>
</dbReference>
<dbReference type="EMBL" id="AP026966">
    <property type="protein sequence ID" value="BDT60073.1"/>
    <property type="molecule type" value="Genomic_DNA"/>
</dbReference>
<reference evidence="8" key="1">
    <citation type="submission" date="2022-11" db="EMBL/GenBank/DDBJ databases">
        <title>Isolation and characterization of PLA-degrading bacterium Massilia sp. from Antarctic soil.</title>
        <authorList>
            <person name="Sato K."/>
            <person name="Gomez-Fuentes C."/>
            <person name="Ahmad S.A."/>
            <person name="Zulkharnain A."/>
        </authorList>
    </citation>
    <scope>NUCLEOTIDE SEQUENCE</scope>
    <source>
        <strain evidence="8">N-3</strain>
    </source>
</reference>
<dbReference type="Gene3D" id="3.90.550.10">
    <property type="entry name" value="Spore Coat Polysaccharide Biosynthesis Protein SpsA, Chain A"/>
    <property type="match status" value="1"/>
</dbReference>
<dbReference type="InterPro" id="IPR029044">
    <property type="entry name" value="Nucleotide-diphossugar_trans"/>
</dbReference>
<feature type="site" description="Positions MEP for the nucleophilic attack" evidence="7">
    <location>
        <position position="224"/>
    </location>
</feature>
<dbReference type="RefSeq" id="WP_281909043.1">
    <property type="nucleotide sequence ID" value="NZ_AP026966.1"/>
</dbReference>
<name>A0ABM8C9X2_9BURK</name>
<comment type="catalytic activity">
    <reaction evidence="1 7">
        <text>2-C-methyl-D-erythritol 4-phosphate + CTP + H(+) = 4-CDP-2-C-methyl-D-erythritol + diphosphate</text>
        <dbReference type="Rhea" id="RHEA:13429"/>
        <dbReference type="ChEBI" id="CHEBI:15378"/>
        <dbReference type="ChEBI" id="CHEBI:33019"/>
        <dbReference type="ChEBI" id="CHEBI:37563"/>
        <dbReference type="ChEBI" id="CHEBI:57823"/>
        <dbReference type="ChEBI" id="CHEBI:58262"/>
        <dbReference type="EC" id="2.7.7.60"/>
    </reaction>
</comment>
<dbReference type="NCBIfam" id="TIGR00453">
    <property type="entry name" value="ispD"/>
    <property type="match status" value="1"/>
</dbReference>
<feature type="site" description="Transition state stabilizer" evidence="7">
    <location>
        <position position="35"/>
    </location>
</feature>
<dbReference type="PROSITE" id="PS01295">
    <property type="entry name" value="ISPD"/>
    <property type="match status" value="1"/>
</dbReference>
<dbReference type="Pfam" id="PF01128">
    <property type="entry name" value="IspD"/>
    <property type="match status" value="1"/>
</dbReference>
<proteinExistence type="inferred from homology"/>
<keyword evidence="5 7" id="KW-0548">Nucleotidyltransferase</keyword>
<dbReference type="HAMAP" id="MF_00108">
    <property type="entry name" value="IspD"/>
    <property type="match status" value="1"/>
</dbReference>
<evidence type="ECO:0000256" key="3">
    <source>
        <dbReference type="ARBA" id="ARBA00009789"/>
    </source>
</evidence>
<evidence type="ECO:0000256" key="4">
    <source>
        <dbReference type="ARBA" id="ARBA00022679"/>
    </source>
</evidence>
<sequence length="250" mass="26372">MTNPAVEASPPSSQRYFALIPAAGVGARMGASSPKQYLQIGGKPMLRHTLDAFRSSPLIAHTYVVVGAGDPYIDALVPPSGVTVLRCGGATRMESIRNGLRALHGSIALDDWILVHDAARPGLDAELIERLIVETGEHPAGGLLALPVVDTVKRSSAGEVATVARDGLWLAQTPQMFRYQLLLRALDAAVSSSAGPAAITDDASAVEALGLAPKLVEGHPRNLKVTLPADIRIAEMYLAAYRTDPNNETN</sequence>
<dbReference type="InterPro" id="IPR001228">
    <property type="entry name" value="IspD"/>
</dbReference>
<evidence type="ECO:0000313" key="8">
    <source>
        <dbReference type="EMBL" id="BDT60073.1"/>
    </source>
</evidence>
<dbReference type="PANTHER" id="PTHR32125:SF4">
    <property type="entry name" value="2-C-METHYL-D-ERYTHRITOL 4-PHOSPHATE CYTIDYLYLTRANSFERASE, CHLOROPLASTIC"/>
    <property type="match status" value="1"/>
</dbReference>
<evidence type="ECO:0000256" key="2">
    <source>
        <dbReference type="ARBA" id="ARBA00004787"/>
    </source>
</evidence>
<organism evidence="8 9">
    <name type="scientific">Massilia varians</name>
    <dbReference type="NCBI Taxonomy" id="457921"/>
    <lineage>
        <taxon>Bacteria</taxon>
        <taxon>Pseudomonadati</taxon>
        <taxon>Pseudomonadota</taxon>
        <taxon>Betaproteobacteria</taxon>
        <taxon>Burkholderiales</taxon>
        <taxon>Oxalobacteraceae</taxon>
        <taxon>Telluria group</taxon>
        <taxon>Massilia</taxon>
    </lineage>
</organism>
<keyword evidence="4 7" id="KW-0808">Transferase</keyword>
<dbReference type="InterPro" id="IPR018294">
    <property type="entry name" value="ISPD_synthase_CS"/>
</dbReference>
<feature type="site" description="Transition state stabilizer" evidence="7">
    <location>
        <position position="28"/>
    </location>
</feature>
<comment type="similarity">
    <text evidence="3 7">Belongs to the IspD/TarI cytidylyltransferase family. IspD subfamily.</text>
</comment>
<dbReference type="PANTHER" id="PTHR32125">
    <property type="entry name" value="2-C-METHYL-D-ERYTHRITOL 4-PHOSPHATE CYTIDYLYLTRANSFERASE, CHLOROPLASTIC"/>
    <property type="match status" value="1"/>
</dbReference>
<evidence type="ECO:0000256" key="6">
    <source>
        <dbReference type="ARBA" id="ARBA00023229"/>
    </source>
</evidence>
<gene>
    <name evidence="7 8" type="primary">ispD</name>
    <name evidence="8" type="ORF">MasN3_35670</name>
</gene>
<keyword evidence="6 7" id="KW-0414">Isoprene biosynthesis</keyword>
<dbReference type="Proteomes" id="UP001163336">
    <property type="component" value="Chromosome"/>
</dbReference>
<comment type="pathway">
    <text evidence="2 7">Isoprenoid biosynthesis; isopentenyl diphosphate biosynthesis via DXP pathway; isopentenyl diphosphate from 1-deoxy-D-xylulose 5-phosphate: step 2/6.</text>
</comment>
<evidence type="ECO:0000256" key="1">
    <source>
        <dbReference type="ARBA" id="ARBA00001282"/>
    </source>
</evidence>
<dbReference type="InterPro" id="IPR050088">
    <property type="entry name" value="IspD/TarI_cytidylyltransf_bact"/>
</dbReference>
<evidence type="ECO:0000256" key="5">
    <source>
        <dbReference type="ARBA" id="ARBA00022695"/>
    </source>
</evidence>
<keyword evidence="9" id="KW-1185">Reference proteome</keyword>
<dbReference type="InterPro" id="IPR034683">
    <property type="entry name" value="IspD/TarI"/>
</dbReference>
<comment type="function">
    <text evidence="7">Catalyzes the formation of 4-diphosphocytidyl-2-C-methyl-D-erythritol from CTP and 2-C-methyl-D-erythritol 4-phosphate (MEP).</text>
</comment>
<dbReference type="CDD" id="cd02516">
    <property type="entry name" value="CDP-ME_synthetase"/>
    <property type="match status" value="1"/>
</dbReference>
<protein>
    <recommendedName>
        <fullName evidence="7">2-C-methyl-D-erythritol 4-phosphate cytidylyltransferase</fullName>
        <ecNumber evidence="7">2.7.7.60</ecNumber>
    </recommendedName>
    <alternativeName>
        <fullName evidence="7">4-diphosphocytidyl-2C-methyl-D-erythritol synthase</fullName>
    </alternativeName>
    <alternativeName>
        <fullName evidence="7">MEP cytidylyltransferase</fullName>
        <shortName evidence="7">MCT</shortName>
    </alternativeName>
</protein>
<accession>A0ABM8C9X2</accession>
<dbReference type="EC" id="2.7.7.60" evidence="7"/>
<feature type="site" description="Positions MEP for the nucleophilic attack" evidence="7">
    <location>
        <position position="165"/>
    </location>
</feature>